<evidence type="ECO:0000313" key="3">
    <source>
        <dbReference type="Proteomes" id="UP001596053"/>
    </source>
</evidence>
<dbReference type="Pfam" id="PF00239">
    <property type="entry name" value="Resolvase"/>
    <property type="match status" value="1"/>
</dbReference>
<feature type="domain" description="Resolvase/invertase-type recombinase catalytic" evidence="1">
    <location>
        <begin position="18"/>
        <end position="105"/>
    </location>
</feature>
<evidence type="ECO:0000259" key="1">
    <source>
        <dbReference type="Pfam" id="PF00239"/>
    </source>
</evidence>
<evidence type="ECO:0000313" key="2">
    <source>
        <dbReference type="EMBL" id="MFC5421527.1"/>
    </source>
</evidence>
<name>A0ABW0ITY9_9HYPH</name>
<sequence length="117" mass="12915">MNIAVYVVDREGVGQGVIQAQVEHALKSLIRKGVSVGQALVYVEREDSVPAVRRPRLTVLTEDAARGGFDRVVISTLRDFGPDPEEQSEIVTRLRRLGVHVEIAPHSGGSSTRRHRH</sequence>
<proteinExistence type="predicted"/>
<gene>
    <name evidence="2" type="ORF">ACFPOB_18365</name>
</gene>
<keyword evidence="3" id="KW-1185">Reference proteome</keyword>
<dbReference type="Gene3D" id="3.40.50.1390">
    <property type="entry name" value="Resolvase, N-terminal catalytic domain"/>
    <property type="match status" value="1"/>
</dbReference>
<dbReference type="RefSeq" id="WP_377799813.1">
    <property type="nucleotide sequence ID" value="NZ_JBHSLW010000029.1"/>
</dbReference>
<dbReference type="EMBL" id="JBHSLW010000029">
    <property type="protein sequence ID" value="MFC5421527.1"/>
    <property type="molecule type" value="Genomic_DNA"/>
</dbReference>
<dbReference type="Proteomes" id="UP001596053">
    <property type="component" value="Unassembled WGS sequence"/>
</dbReference>
<reference evidence="3" key="1">
    <citation type="journal article" date="2019" name="Int. J. Syst. Evol. Microbiol.">
        <title>The Global Catalogue of Microorganisms (GCM) 10K type strain sequencing project: providing services to taxonomists for standard genome sequencing and annotation.</title>
        <authorList>
            <consortium name="The Broad Institute Genomics Platform"/>
            <consortium name="The Broad Institute Genome Sequencing Center for Infectious Disease"/>
            <person name="Wu L."/>
            <person name="Ma J."/>
        </authorList>
    </citation>
    <scope>NUCLEOTIDE SEQUENCE [LARGE SCALE GENOMIC DNA]</scope>
    <source>
        <strain evidence="3">NCAIM B.01391</strain>
    </source>
</reference>
<protein>
    <submittedName>
        <fullName evidence="2">Recombinase family protein</fullName>
    </submittedName>
</protein>
<dbReference type="InterPro" id="IPR006119">
    <property type="entry name" value="Resolv_N"/>
</dbReference>
<dbReference type="InterPro" id="IPR036162">
    <property type="entry name" value="Resolvase-like_N_sf"/>
</dbReference>
<dbReference type="SUPFAM" id="SSF53041">
    <property type="entry name" value="Resolvase-like"/>
    <property type="match status" value="1"/>
</dbReference>
<organism evidence="2 3">
    <name type="scientific">Bosea eneae</name>
    <dbReference type="NCBI Taxonomy" id="151454"/>
    <lineage>
        <taxon>Bacteria</taxon>
        <taxon>Pseudomonadati</taxon>
        <taxon>Pseudomonadota</taxon>
        <taxon>Alphaproteobacteria</taxon>
        <taxon>Hyphomicrobiales</taxon>
        <taxon>Boseaceae</taxon>
        <taxon>Bosea</taxon>
    </lineage>
</organism>
<comment type="caution">
    <text evidence="2">The sequence shown here is derived from an EMBL/GenBank/DDBJ whole genome shotgun (WGS) entry which is preliminary data.</text>
</comment>
<accession>A0ABW0ITY9</accession>